<evidence type="ECO:0000259" key="8">
    <source>
        <dbReference type="Pfam" id="PF00892"/>
    </source>
</evidence>
<feature type="transmembrane region" description="Helical" evidence="7">
    <location>
        <begin position="180"/>
        <end position="197"/>
    </location>
</feature>
<feature type="transmembrane region" description="Helical" evidence="7">
    <location>
        <begin position="71"/>
        <end position="88"/>
    </location>
</feature>
<comment type="similarity">
    <text evidence="2">Belongs to the EamA transporter family.</text>
</comment>
<evidence type="ECO:0000256" key="4">
    <source>
        <dbReference type="ARBA" id="ARBA00022692"/>
    </source>
</evidence>
<feature type="domain" description="EamA" evidence="8">
    <location>
        <begin position="151"/>
        <end position="288"/>
    </location>
</feature>
<keyword evidence="10" id="KW-1185">Reference proteome</keyword>
<feature type="transmembrane region" description="Helical" evidence="7">
    <location>
        <begin position="217"/>
        <end position="235"/>
    </location>
</feature>
<name>A0ABR7NNR7_9FIRM</name>
<keyword evidence="5 7" id="KW-1133">Transmembrane helix</keyword>
<dbReference type="Proteomes" id="UP000647491">
    <property type="component" value="Unassembled WGS sequence"/>
</dbReference>
<dbReference type="InterPro" id="IPR037185">
    <property type="entry name" value="EmrE-like"/>
</dbReference>
<evidence type="ECO:0000256" key="7">
    <source>
        <dbReference type="SAM" id="Phobius"/>
    </source>
</evidence>
<feature type="transmembrane region" description="Helical" evidence="7">
    <location>
        <begin position="247"/>
        <end position="268"/>
    </location>
</feature>
<sequence>MEGTTSKNAKLLATAGFLFITMIWGGSFVVMKNSVDLVPPSYLLALRFTLAAAFMALAFPGRMKKLDRGSLTCGLIMGIFLTLAYLFQTYGIKYTTASKNAFITALYVVLVPFLYWKISKKRPGLNQIAAGLVAVIGLALLTLKHESGINLGDALTFLCGVCFAVHMICTEEYTKRCDPILLATVQVAVVGVFNWLLAPLLDGPGAFDPSILLQKSLILGLLYLSLICTTVGFLIQTVGQKYLSANTVSLLLSLEAVFGTLFSVIFLGEVLTERMILGCVLMFSALLLSELRFTVPGKEVHG</sequence>
<proteinExistence type="inferred from homology"/>
<gene>
    <name evidence="9" type="ORF">H8708_00720</name>
</gene>
<dbReference type="Pfam" id="PF00892">
    <property type="entry name" value="EamA"/>
    <property type="match status" value="2"/>
</dbReference>
<protein>
    <submittedName>
        <fullName evidence="9">DMT family transporter</fullName>
    </submittedName>
</protein>
<evidence type="ECO:0000256" key="2">
    <source>
        <dbReference type="ARBA" id="ARBA00007362"/>
    </source>
</evidence>
<accession>A0ABR7NNR7</accession>
<keyword evidence="4 7" id="KW-0812">Transmembrane</keyword>
<dbReference type="SUPFAM" id="SSF103481">
    <property type="entry name" value="Multidrug resistance efflux transporter EmrE"/>
    <property type="match status" value="2"/>
</dbReference>
<feature type="transmembrane region" description="Helical" evidence="7">
    <location>
        <begin position="125"/>
        <end position="143"/>
    </location>
</feature>
<feature type="transmembrane region" description="Helical" evidence="7">
    <location>
        <begin position="12"/>
        <end position="30"/>
    </location>
</feature>
<keyword evidence="3" id="KW-1003">Cell membrane</keyword>
<feature type="transmembrane region" description="Helical" evidence="7">
    <location>
        <begin position="100"/>
        <end position="118"/>
    </location>
</feature>
<evidence type="ECO:0000313" key="10">
    <source>
        <dbReference type="Proteomes" id="UP000647491"/>
    </source>
</evidence>
<dbReference type="PANTHER" id="PTHR42920:SF5">
    <property type="entry name" value="EAMA DOMAIN-CONTAINING PROTEIN"/>
    <property type="match status" value="1"/>
</dbReference>
<evidence type="ECO:0000256" key="6">
    <source>
        <dbReference type="ARBA" id="ARBA00023136"/>
    </source>
</evidence>
<comment type="caution">
    <text evidence="9">The sequence shown here is derived from an EMBL/GenBank/DDBJ whole genome shotgun (WGS) entry which is preliminary data.</text>
</comment>
<organism evidence="9 10">
    <name type="scientific">Enterocloster hominis</name>
    <name type="common">ex Liu et al. 2021</name>
    <dbReference type="NCBI Taxonomy" id="2763663"/>
    <lineage>
        <taxon>Bacteria</taxon>
        <taxon>Bacillati</taxon>
        <taxon>Bacillota</taxon>
        <taxon>Clostridia</taxon>
        <taxon>Lachnospirales</taxon>
        <taxon>Lachnospiraceae</taxon>
        <taxon>Enterocloster</taxon>
    </lineage>
</organism>
<evidence type="ECO:0000256" key="3">
    <source>
        <dbReference type="ARBA" id="ARBA00022475"/>
    </source>
</evidence>
<feature type="transmembrane region" description="Helical" evidence="7">
    <location>
        <begin position="149"/>
        <end position="168"/>
    </location>
</feature>
<dbReference type="InterPro" id="IPR051258">
    <property type="entry name" value="Diverse_Substrate_Transporter"/>
</dbReference>
<evidence type="ECO:0000256" key="1">
    <source>
        <dbReference type="ARBA" id="ARBA00004651"/>
    </source>
</evidence>
<evidence type="ECO:0000313" key="9">
    <source>
        <dbReference type="EMBL" id="MBC8597768.1"/>
    </source>
</evidence>
<comment type="subcellular location">
    <subcellularLocation>
        <location evidence="1">Cell membrane</location>
        <topology evidence="1">Multi-pass membrane protein</topology>
    </subcellularLocation>
</comment>
<keyword evidence="6 7" id="KW-0472">Membrane</keyword>
<dbReference type="RefSeq" id="WP_262426660.1">
    <property type="nucleotide sequence ID" value="NZ_JACRTJ010000002.1"/>
</dbReference>
<reference evidence="9 10" key="1">
    <citation type="submission" date="2020-08" db="EMBL/GenBank/DDBJ databases">
        <title>Genome public.</title>
        <authorList>
            <person name="Liu C."/>
            <person name="Sun Q."/>
        </authorList>
    </citation>
    <scope>NUCLEOTIDE SEQUENCE [LARGE SCALE GENOMIC DNA]</scope>
    <source>
        <strain evidence="9 10">BX10</strain>
    </source>
</reference>
<dbReference type="EMBL" id="JACRTJ010000002">
    <property type="protein sequence ID" value="MBC8597768.1"/>
    <property type="molecule type" value="Genomic_DNA"/>
</dbReference>
<feature type="transmembrane region" description="Helical" evidence="7">
    <location>
        <begin position="42"/>
        <end position="59"/>
    </location>
</feature>
<dbReference type="InterPro" id="IPR000620">
    <property type="entry name" value="EamA_dom"/>
</dbReference>
<evidence type="ECO:0000256" key="5">
    <source>
        <dbReference type="ARBA" id="ARBA00022989"/>
    </source>
</evidence>
<feature type="domain" description="EamA" evidence="8">
    <location>
        <begin position="17"/>
        <end position="142"/>
    </location>
</feature>
<dbReference type="PANTHER" id="PTHR42920">
    <property type="entry name" value="OS03G0707200 PROTEIN-RELATED"/>
    <property type="match status" value="1"/>
</dbReference>